<dbReference type="RefSeq" id="WP_058965616.1">
    <property type="nucleotide sequence ID" value="NZ_CABKVM010000018.1"/>
</dbReference>
<dbReference type="AlphaFoldDB" id="A0A4R1QXG4"/>
<evidence type="ECO:0000313" key="3">
    <source>
        <dbReference type="Proteomes" id="UP000295184"/>
    </source>
</evidence>
<name>A0A4R1QXG4_9FIRM</name>
<dbReference type="EMBL" id="SLUM01000013">
    <property type="protein sequence ID" value="TCL56414.1"/>
    <property type="molecule type" value="Genomic_DNA"/>
</dbReference>
<gene>
    <name evidence="2" type="ORF">EDD77_11380</name>
</gene>
<proteinExistence type="predicted"/>
<comment type="caution">
    <text evidence="2">The sequence shown here is derived from an EMBL/GenBank/DDBJ whole genome shotgun (WGS) entry which is preliminary data.</text>
</comment>
<evidence type="ECO:0000259" key="1">
    <source>
        <dbReference type="Pfam" id="PF12957"/>
    </source>
</evidence>
<accession>A0A4R1QXG4</accession>
<protein>
    <submittedName>
        <fullName evidence="2">Uncharacterized protein DUF3846</fullName>
    </submittedName>
</protein>
<feature type="domain" description="DUF3846" evidence="1">
    <location>
        <begin position="1"/>
        <end position="91"/>
    </location>
</feature>
<reference evidence="2 3" key="1">
    <citation type="submission" date="2019-03" db="EMBL/GenBank/DDBJ databases">
        <title>Genomic Encyclopedia of Type Strains, Phase IV (KMG-IV): sequencing the most valuable type-strain genomes for metagenomic binning, comparative biology and taxonomic classification.</title>
        <authorList>
            <person name="Goeker M."/>
        </authorList>
    </citation>
    <scope>NUCLEOTIDE SEQUENCE [LARGE SCALE GENOMIC DNA]</scope>
    <source>
        <strain evidence="2 3">DSM 100451</strain>
    </source>
</reference>
<organism evidence="2 3">
    <name type="scientific">Allofournierella massiliensis</name>
    <dbReference type="NCBI Taxonomy" id="1650663"/>
    <lineage>
        <taxon>Bacteria</taxon>
        <taxon>Bacillati</taxon>
        <taxon>Bacillota</taxon>
        <taxon>Clostridia</taxon>
        <taxon>Eubacteriales</taxon>
        <taxon>Oscillospiraceae</taxon>
        <taxon>Allofournierella</taxon>
    </lineage>
</organism>
<dbReference type="Pfam" id="PF12957">
    <property type="entry name" value="DUF3846"/>
    <property type="match status" value="1"/>
</dbReference>
<dbReference type="OrthoDB" id="9813511at2"/>
<evidence type="ECO:0000313" key="2">
    <source>
        <dbReference type="EMBL" id="TCL56414.1"/>
    </source>
</evidence>
<sequence length="97" mass="10183">MQVVCKSPGRPPVVAQVDNTLEALQHAVGGPIETVTLARDAVIICNEEGRLMGLPHNCRFPGIDFVGTILVVGVDGDEFSGLSEADAKTVVRWLGGA</sequence>
<dbReference type="InterPro" id="IPR024559">
    <property type="entry name" value="DUF3846"/>
</dbReference>
<dbReference type="STRING" id="1650663.GCA_001486665_02599"/>
<dbReference type="Proteomes" id="UP000295184">
    <property type="component" value="Unassembled WGS sequence"/>
</dbReference>